<dbReference type="GO" id="GO:0000012">
    <property type="term" value="P:single strand break repair"/>
    <property type="evidence" value="ECO:0007669"/>
    <property type="project" value="TreeGrafter"/>
</dbReference>
<feature type="region of interest" description="Disordered" evidence="7">
    <location>
        <begin position="1"/>
        <end position="24"/>
    </location>
</feature>
<evidence type="ECO:0000256" key="4">
    <source>
        <dbReference type="ARBA" id="ARBA00023125"/>
    </source>
</evidence>
<dbReference type="PANTHER" id="PTHR12486:SF4">
    <property type="entry name" value="APRATAXIN"/>
    <property type="match status" value="1"/>
</dbReference>
<reference evidence="9" key="1">
    <citation type="journal article" date="2020" name="J. Eukaryot. Microbiol.">
        <title>De novo Sequencing, Assembly and Annotation of the Transcriptome for the Free-Living Testate Amoeba Arcella intermedia.</title>
        <authorList>
            <person name="Ribeiro G.M."/>
            <person name="Porfirio-Sousa A.L."/>
            <person name="Maurer-Alcala X.X."/>
            <person name="Katz L.A."/>
            <person name="Lahr D.J.G."/>
        </authorList>
    </citation>
    <scope>NUCLEOTIDE SEQUENCE</scope>
</reference>
<accession>A0A6B2LEA4</accession>
<dbReference type="GO" id="GO:0033699">
    <property type="term" value="F:DNA 5'-adenosine monophosphate hydrolase activity"/>
    <property type="evidence" value="ECO:0007669"/>
    <property type="project" value="TreeGrafter"/>
</dbReference>
<evidence type="ECO:0000256" key="2">
    <source>
        <dbReference type="ARBA" id="ARBA00022723"/>
    </source>
</evidence>
<dbReference type="GO" id="GO:1990165">
    <property type="term" value="F:single-strand break-containing DNA binding"/>
    <property type="evidence" value="ECO:0007669"/>
    <property type="project" value="TreeGrafter"/>
</dbReference>
<dbReference type="Pfam" id="PF11969">
    <property type="entry name" value="DcpS_C"/>
    <property type="match status" value="1"/>
</dbReference>
<evidence type="ECO:0000256" key="7">
    <source>
        <dbReference type="SAM" id="MobiDB-lite"/>
    </source>
</evidence>
<evidence type="ECO:0000256" key="3">
    <source>
        <dbReference type="ARBA" id="ARBA00022833"/>
    </source>
</evidence>
<protein>
    <recommendedName>
        <fullName evidence="8">HIT domain-containing protein</fullName>
    </recommendedName>
</protein>
<organism evidence="9">
    <name type="scientific">Arcella intermedia</name>
    <dbReference type="NCBI Taxonomy" id="1963864"/>
    <lineage>
        <taxon>Eukaryota</taxon>
        <taxon>Amoebozoa</taxon>
        <taxon>Tubulinea</taxon>
        <taxon>Elardia</taxon>
        <taxon>Arcellinida</taxon>
        <taxon>Sphaerothecina</taxon>
        <taxon>Arcellidae</taxon>
        <taxon>Arcella</taxon>
    </lineage>
</organism>
<comment type="subcellular location">
    <subcellularLocation>
        <location evidence="1">Nucleus</location>
    </subcellularLocation>
</comment>
<keyword evidence="2" id="KW-0479">Metal-binding</keyword>
<name>A0A6B2LEA4_9EUKA</name>
<dbReference type="GO" id="GO:0003697">
    <property type="term" value="F:single-stranded DNA binding"/>
    <property type="evidence" value="ECO:0007669"/>
    <property type="project" value="TreeGrafter"/>
</dbReference>
<evidence type="ECO:0000259" key="8">
    <source>
        <dbReference type="PROSITE" id="PS51084"/>
    </source>
</evidence>
<comment type="caution">
    <text evidence="6">Lacks conserved residue(s) required for the propagation of feature annotation.</text>
</comment>
<keyword evidence="5" id="KW-0539">Nucleus</keyword>
<dbReference type="Gene3D" id="3.30.428.10">
    <property type="entry name" value="HIT-like"/>
    <property type="match status" value="1"/>
</dbReference>
<dbReference type="GO" id="GO:0030983">
    <property type="term" value="F:mismatched DNA binding"/>
    <property type="evidence" value="ECO:0007669"/>
    <property type="project" value="TreeGrafter"/>
</dbReference>
<dbReference type="PANTHER" id="PTHR12486">
    <property type="entry name" value="APRATAXIN-RELATED"/>
    <property type="match status" value="1"/>
</dbReference>
<dbReference type="InterPro" id="IPR032566">
    <property type="entry name" value="Znf-C2HE"/>
</dbReference>
<dbReference type="InterPro" id="IPR036265">
    <property type="entry name" value="HIT-like_sf"/>
</dbReference>
<dbReference type="PROSITE" id="PS51084">
    <property type="entry name" value="HIT_2"/>
    <property type="match status" value="1"/>
</dbReference>
<dbReference type="FunFam" id="3.30.428.10:FF:000004">
    <property type="entry name" value="aprataxin isoform X2"/>
    <property type="match status" value="1"/>
</dbReference>
<dbReference type="GO" id="GO:0003725">
    <property type="term" value="F:double-stranded RNA binding"/>
    <property type="evidence" value="ECO:0007669"/>
    <property type="project" value="TreeGrafter"/>
</dbReference>
<feature type="domain" description="HIT" evidence="8">
    <location>
        <begin position="29"/>
        <end position="136"/>
    </location>
</feature>
<keyword evidence="3" id="KW-0862">Zinc</keyword>
<dbReference type="EMBL" id="GIBP01006336">
    <property type="protein sequence ID" value="NDV35305.1"/>
    <property type="molecule type" value="Transcribed_RNA"/>
</dbReference>
<dbReference type="InterPro" id="IPR011146">
    <property type="entry name" value="HIT-like"/>
</dbReference>
<dbReference type="GO" id="GO:0005634">
    <property type="term" value="C:nucleus"/>
    <property type="evidence" value="ECO:0007669"/>
    <property type="project" value="UniProtKB-SubCell"/>
</dbReference>
<dbReference type="GO" id="GO:0046872">
    <property type="term" value="F:metal ion binding"/>
    <property type="evidence" value="ECO:0007669"/>
    <property type="project" value="UniProtKB-KW"/>
</dbReference>
<dbReference type="Pfam" id="PF16278">
    <property type="entry name" value="zf-C2HE"/>
    <property type="match status" value="1"/>
</dbReference>
<evidence type="ECO:0000313" key="9">
    <source>
        <dbReference type="EMBL" id="NDV35305.1"/>
    </source>
</evidence>
<evidence type="ECO:0000256" key="5">
    <source>
        <dbReference type="ARBA" id="ARBA00023242"/>
    </source>
</evidence>
<keyword evidence="4" id="KW-0238">DNA-binding</keyword>
<sequence length="208" mass="23787">MKSASASQTADVTPKKTKPPSSGGGLLSLKSYITNPEAHQDQIIYSDDRFVVIKDLYPKATVHLLVIPKEDLPNFSYLDMNHLPLLRKMRKLAILLIRQYSASFPNLEFKAGFHAIPSMKPIHMHFISLDFSSEHLKTKKHWNSFTTEFFIPIENFILELEKSGKIEFPKEKYDPLLKGPIMSLDKAKVLPNMPSLKEYLNSLKKETN</sequence>
<dbReference type="AlphaFoldDB" id="A0A6B2LEA4"/>
<feature type="compositionally biased region" description="Polar residues" evidence="7">
    <location>
        <begin position="1"/>
        <end position="11"/>
    </location>
</feature>
<proteinExistence type="predicted"/>
<dbReference type="SUPFAM" id="SSF54197">
    <property type="entry name" value="HIT-like"/>
    <property type="match status" value="1"/>
</dbReference>
<evidence type="ECO:0000256" key="6">
    <source>
        <dbReference type="PROSITE-ProRule" id="PRU00464"/>
    </source>
</evidence>
<evidence type="ECO:0000256" key="1">
    <source>
        <dbReference type="ARBA" id="ARBA00004123"/>
    </source>
</evidence>